<protein>
    <submittedName>
        <fullName evidence="1">Uncharacterized protein</fullName>
    </submittedName>
</protein>
<organism evidence="1 2">
    <name type="scientific">Chondromyces apiculatus DSM 436</name>
    <dbReference type="NCBI Taxonomy" id="1192034"/>
    <lineage>
        <taxon>Bacteria</taxon>
        <taxon>Pseudomonadati</taxon>
        <taxon>Myxococcota</taxon>
        <taxon>Polyangia</taxon>
        <taxon>Polyangiales</taxon>
        <taxon>Polyangiaceae</taxon>
        <taxon>Chondromyces</taxon>
    </lineage>
</organism>
<proteinExistence type="predicted"/>
<dbReference type="AlphaFoldDB" id="A0A017T285"/>
<keyword evidence="2" id="KW-1185">Reference proteome</keyword>
<comment type="caution">
    <text evidence="1">The sequence shown here is derived from an EMBL/GenBank/DDBJ whole genome shotgun (WGS) entry which is preliminary data.</text>
</comment>
<accession>A0A017T285</accession>
<dbReference type="Proteomes" id="UP000019678">
    <property type="component" value="Unassembled WGS sequence"/>
</dbReference>
<evidence type="ECO:0000313" key="2">
    <source>
        <dbReference type="Proteomes" id="UP000019678"/>
    </source>
</evidence>
<dbReference type="EMBL" id="ASRX01000051">
    <property type="protein sequence ID" value="EYF03067.1"/>
    <property type="molecule type" value="Genomic_DNA"/>
</dbReference>
<evidence type="ECO:0000313" key="1">
    <source>
        <dbReference type="EMBL" id="EYF03067.1"/>
    </source>
</evidence>
<reference evidence="1 2" key="1">
    <citation type="submission" date="2013-05" db="EMBL/GenBank/DDBJ databases">
        <title>Genome assembly of Chondromyces apiculatus DSM 436.</title>
        <authorList>
            <person name="Sharma G."/>
            <person name="Khatri I."/>
            <person name="Kaur C."/>
            <person name="Mayilraj S."/>
            <person name="Subramanian S."/>
        </authorList>
    </citation>
    <scope>NUCLEOTIDE SEQUENCE [LARGE SCALE GENOMIC DNA]</scope>
    <source>
        <strain evidence="1 2">DSM 436</strain>
    </source>
</reference>
<sequence>MLTLPMLIPRMSLMLPAVSRVTVPCGISTSPLNRREGTS</sequence>
<gene>
    <name evidence="1" type="ORF">CAP_6181</name>
</gene>
<name>A0A017T285_9BACT</name>
<dbReference type="STRING" id="1192034.CAP_6181"/>